<evidence type="ECO:0000313" key="3">
    <source>
        <dbReference type="Proteomes" id="UP001225596"/>
    </source>
</evidence>
<evidence type="ECO:0000256" key="1">
    <source>
        <dbReference type="SAM" id="Phobius"/>
    </source>
</evidence>
<dbReference type="Proteomes" id="UP001225596">
    <property type="component" value="Unassembled WGS sequence"/>
</dbReference>
<keyword evidence="1" id="KW-1133">Transmembrane helix</keyword>
<reference evidence="2 3" key="1">
    <citation type="submission" date="2023-08" db="EMBL/GenBank/DDBJ databases">
        <title>Oxalobacteraceae gen .nov., isolated from river sludge outside the plant.</title>
        <authorList>
            <person name="Zhao S.Y."/>
        </authorList>
    </citation>
    <scope>NUCLEOTIDE SEQUENCE [LARGE SCALE GENOMIC DNA]</scope>
    <source>
        <strain evidence="2 3">R-40</strain>
    </source>
</reference>
<dbReference type="Pfam" id="PF05751">
    <property type="entry name" value="FixH"/>
    <property type="match status" value="1"/>
</dbReference>
<comment type="caution">
    <text evidence="2">The sequence shown here is derived from an EMBL/GenBank/DDBJ whole genome shotgun (WGS) entry which is preliminary data.</text>
</comment>
<accession>A0ABU1BR78</accession>
<sequence>MQTVSASLDKNQDMRPWYAHRWPWLLMLGPVAVILAGIHTTMIAFAAQDALVVDDYYKQGKAINMDLRRDRVAADMRLEMDMSYDAAKGVVNGSLSGLQNNEAILLSLVHSTQPEKDIKLRVQPDAQGRFSATVPMLDIARWQVLVENEQRDWRLLGSWNWPQERRIAIKAS</sequence>
<protein>
    <submittedName>
        <fullName evidence="2">FixH family protein</fullName>
    </submittedName>
</protein>
<dbReference type="EMBL" id="JAUYVH010000004">
    <property type="protein sequence ID" value="MDQ9170511.1"/>
    <property type="molecule type" value="Genomic_DNA"/>
</dbReference>
<name>A0ABU1BR78_9BURK</name>
<keyword evidence="3" id="KW-1185">Reference proteome</keyword>
<organism evidence="2 3">
    <name type="scientific">Keguizhuia sedimenti</name>
    <dbReference type="NCBI Taxonomy" id="3064264"/>
    <lineage>
        <taxon>Bacteria</taxon>
        <taxon>Pseudomonadati</taxon>
        <taxon>Pseudomonadota</taxon>
        <taxon>Betaproteobacteria</taxon>
        <taxon>Burkholderiales</taxon>
        <taxon>Oxalobacteraceae</taxon>
        <taxon>Keguizhuia</taxon>
    </lineage>
</organism>
<keyword evidence="1" id="KW-0472">Membrane</keyword>
<gene>
    <name evidence="2" type="ORF">Q8A64_08815</name>
</gene>
<dbReference type="RefSeq" id="WP_338436444.1">
    <property type="nucleotide sequence ID" value="NZ_JAUYVH010000004.1"/>
</dbReference>
<keyword evidence="1" id="KW-0812">Transmembrane</keyword>
<proteinExistence type="predicted"/>
<evidence type="ECO:0000313" key="2">
    <source>
        <dbReference type="EMBL" id="MDQ9170511.1"/>
    </source>
</evidence>
<dbReference type="InterPro" id="IPR008620">
    <property type="entry name" value="FixH"/>
</dbReference>
<feature type="transmembrane region" description="Helical" evidence="1">
    <location>
        <begin position="24"/>
        <end position="47"/>
    </location>
</feature>